<protein>
    <submittedName>
        <fullName evidence="1">Uncharacterized protein</fullName>
    </submittedName>
</protein>
<gene>
    <name evidence="1" type="ORF">KIN_17040</name>
</gene>
<dbReference type="EMBL" id="BLJE01000002">
    <property type="protein sequence ID" value="GFE64630.1"/>
    <property type="molecule type" value="Genomic_DNA"/>
</dbReference>
<organism evidence="1 2">
    <name type="scientific">Litoreibacter roseus</name>
    <dbReference type="NCBI Taxonomy" id="2601869"/>
    <lineage>
        <taxon>Bacteria</taxon>
        <taxon>Pseudomonadati</taxon>
        <taxon>Pseudomonadota</taxon>
        <taxon>Alphaproteobacteria</taxon>
        <taxon>Rhodobacterales</taxon>
        <taxon>Roseobacteraceae</taxon>
        <taxon>Litoreibacter</taxon>
    </lineage>
</organism>
<sequence>MSIETYTIKVDTQADNRFPIRRKNKALRDSAWWDLARAAVCQLNWTLVRDTELYKMDLKLHSFLERQRGVPTGRISGMDRFSYRLTT</sequence>
<evidence type="ECO:0000313" key="1">
    <source>
        <dbReference type="EMBL" id="GFE64630.1"/>
    </source>
</evidence>
<comment type="caution">
    <text evidence="1">The sequence shown here is derived from an EMBL/GenBank/DDBJ whole genome shotgun (WGS) entry which is preliminary data.</text>
</comment>
<name>A0A6N6JFR3_9RHOB</name>
<reference evidence="1 2" key="1">
    <citation type="submission" date="2019-12" db="EMBL/GenBank/DDBJ databases">
        <title>Litoreibacter badius sp. nov., a novel bacteriochlorophyll a-containing bacterium in the genus Litoreibacter.</title>
        <authorList>
            <person name="Kanamuro M."/>
            <person name="Takabe Y."/>
            <person name="Mori K."/>
            <person name="Takaichi S."/>
            <person name="Hanada S."/>
        </authorList>
    </citation>
    <scope>NUCLEOTIDE SEQUENCE [LARGE SCALE GENOMIC DNA]</scope>
    <source>
        <strain evidence="1 2">K6</strain>
    </source>
</reference>
<dbReference type="Proteomes" id="UP000436822">
    <property type="component" value="Unassembled WGS sequence"/>
</dbReference>
<keyword evidence="2" id="KW-1185">Reference proteome</keyword>
<evidence type="ECO:0000313" key="2">
    <source>
        <dbReference type="Proteomes" id="UP000436822"/>
    </source>
</evidence>
<accession>A0A6N6JFR3</accession>
<proteinExistence type="predicted"/>
<dbReference type="AlphaFoldDB" id="A0A6N6JFR3"/>